<dbReference type="AlphaFoldDB" id="A0A1I7IE60"/>
<name>A0A1I7IE60_9BACL</name>
<proteinExistence type="predicted"/>
<dbReference type="Pfam" id="PF11681">
    <property type="entry name" value="Phage_Tube_PhiTE"/>
    <property type="match status" value="1"/>
</dbReference>
<organism evidence="1 2">
    <name type="scientific">Alicyclobacillus macrosporangiidus</name>
    <dbReference type="NCBI Taxonomy" id="392015"/>
    <lineage>
        <taxon>Bacteria</taxon>
        <taxon>Bacillati</taxon>
        <taxon>Bacillota</taxon>
        <taxon>Bacilli</taxon>
        <taxon>Bacillales</taxon>
        <taxon>Alicyclobacillaceae</taxon>
        <taxon>Alicyclobacillus</taxon>
    </lineage>
</organism>
<dbReference type="Proteomes" id="UP000183508">
    <property type="component" value="Unassembled WGS sequence"/>
</dbReference>
<gene>
    <name evidence="1" type="ORF">SAMN05421543_106162</name>
</gene>
<reference evidence="2" key="1">
    <citation type="submission" date="2016-10" db="EMBL/GenBank/DDBJ databases">
        <authorList>
            <person name="Varghese N."/>
        </authorList>
    </citation>
    <scope>NUCLEOTIDE SEQUENCE [LARGE SCALE GENOMIC DNA]</scope>
    <source>
        <strain evidence="2">DSM 17980</strain>
    </source>
</reference>
<dbReference type="InterPro" id="IPR021695">
    <property type="entry name" value="Phage_KPP10_Orf10"/>
</dbReference>
<keyword evidence="2" id="KW-1185">Reference proteome</keyword>
<protein>
    <recommendedName>
        <fullName evidence="3">DUF3277 family protein</fullName>
    </recommendedName>
</protein>
<dbReference type="EMBL" id="FPBV01000006">
    <property type="protein sequence ID" value="SFU71136.1"/>
    <property type="molecule type" value="Genomic_DNA"/>
</dbReference>
<evidence type="ECO:0000313" key="1">
    <source>
        <dbReference type="EMBL" id="SFU71136.1"/>
    </source>
</evidence>
<sequence>MGMTTYSFADVSAVVSHPSLGQYVANGAGLGSIRVTMATENTKHDVAADGSVMVTKTIGKNGTIAFEIQQTSGFDQWLRNSYNYLYTADTSQWAQMSIVIRSPIMGDLITATGCAFKIRPERPYEADGQKVTWEIMAANIDEFVA</sequence>
<evidence type="ECO:0000313" key="2">
    <source>
        <dbReference type="Proteomes" id="UP000183508"/>
    </source>
</evidence>
<dbReference type="STRING" id="392015.SAMN05421543_106162"/>
<evidence type="ECO:0008006" key="3">
    <source>
        <dbReference type="Google" id="ProtNLM"/>
    </source>
</evidence>
<accession>A0A1I7IE60</accession>